<evidence type="ECO:0000256" key="8">
    <source>
        <dbReference type="SAM" id="Coils"/>
    </source>
</evidence>
<dbReference type="SUPFAM" id="SSF55874">
    <property type="entry name" value="ATPase domain of HSP90 chaperone/DNA topoisomerase II/histidine kinase"/>
    <property type="match status" value="1"/>
</dbReference>
<gene>
    <name evidence="12" type="ORF">SAMN02745124_03582</name>
</gene>
<keyword evidence="8" id="KW-0175">Coiled coil</keyword>
<keyword evidence="9" id="KW-0472">Membrane</keyword>
<evidence type="ECO:0000256" key="9">
    <source>
        <dbReference type="SAM" id="Phobius"/>
    </source>
</evidence>
<feature type="transmembrane region" description="Helical" evidence="9">
    <location>
        <begin position="183"/>
        <end position="208"/>
    </location>
</feature>
<dbReference type="EC" id="2.7.13.3" evidence="3"/>
<dbReference type="PROSITE" id="PS50885">
    <property type="entry name" value="HAMP"/>
    <property type="match status" value="1"/>
</dbReference>
<organism evidence="12 13">
    <name type="scientific">Desulfofustis glycolicus DSM 9705</name>
    <dbReference type="NCBI Taxonomy" id="1121409"/>
    <lineage>
        <taxon>Bacteria</taxon>
        <taxon>Pseudomonadati</taxon>
        <taxon>Thermodesulfobacteriota</taxon>
        <taxon>Desulfobulbia</taxon>
        <taxon>Desulfobulbales</taxon>
        <taxon>Desulfocapsaceae</taxon>
        <taxon>Desulfofustis</taxon>
    </lineage>
</organism>
<dbReference type="InterPro" id="IPR003661">
    <property type="entry name" value="HisK_dim/P_dom"/>
</dbReference>
<dbReference type="PANTHER" id="PTHR43711">
    <property type="entry name" value="TWO-COMPONENT HISTIDINE KINASE"/>
    <property type="match status" value="1"/>
</dbReference>
<dbReference type="PRINTS" id="PR00344">
    <property type="entry name" value="BCTRLSENSOR"/>
</dbReference>
<dbReference type="InterPro" id="IPR036097">
    <property type="entry name" value="HisK_dim/P_sf"/>
</dbReference>
<dbReference type="InterPro" id="IPR003594">
    <property type="entry name" value="HATPase_dom"/>
</dbReference>
<feature type="coiled-coil region" evidence="8">
    <location>
        <begin position="237"/>
        <end position="264"/>
    </location>
</feature>
<dbReference type="Gene3D" id="3.30.565.10">
    <property type="entry name" value="Histidine kinase-like ATPase, C-terminal domain"/>
    <property type="match status" value="1"/>
</dbReference>
<evidence type="ECO:0000313" key="13">
    <source>
        <dbReference type="Proteomes" id="UP000184139"/>
    </source>
</evidence>
<keyword evidence="7" id="KW-0902">Two-component regulatory system</keyword>
<evidence type="ECO:0000313" key="12">
    <source>
        <dbReference type="EMBL" id="SHI06346.1"/>
    </source>
</evidence>
<keyword evidence="6 12" id="KW-0418">Kinase</keyword>
<evidence type="ECO:0000256" key="3">
    <source>
        <dbReference type="ARBA" id="ARBA00012438"/>
    </source>
</evidence>
<dbReference type="InterPro" id="IPR003660">
    <property type="entry name" value="HAMP_dom"/>
</dbReference>
<evidence type="ECO:0000256" key="5">
    <source>
        <dbReference type="ARBA" id="ARBA00022679"/>
    </source>
</evidence>
<protein>
    <recommendedName>
        <fullName evidence="3">histidine kinase</fullName>
        <ecNumber evidence="3">2.7.13.3</ecNumber>
    </recommendedName>
</protein>
<dbReference type="PANTHER" id="PTHR43711:SF26">
    <property type="entry name" value="SENSOR HISTIDINE KINASE RCSC"/>
    <property type="match status" value="1"/>
</dbReference>
<dbReference type="Pfam" id="PF02518">
    <property type="entry name" value="HATPase_c"/>
    <property type="match status" value="1"/>
</dbReference>
<evidence type="ECO:0000259" key="10">
    <source>
        <dbReference type="PROSITE" id="PS50109"/>
    </source>
</evidence>
<dbReference type="Gene3D" id="6.10.340.10">
    <property type="match status" value="1"/>
</dbReference>
<evidence type="ECO:0000256" key="1">
    <source>
        <dbReference type="ARBA" id="ARBA00000085"/>
    </source>
</evidence>
<dbReference type="Gene3D" id="1.10.287.130">
    <property type="match status" value="1"/>
</dbReference>
<sequence>MKVFRPRSFLNLVLIGFVMVSLPLGVGLWTTLTFIDRVSGAGLEIVEHALSGTRNSEILSEYLRNEERSLRLYEITGEIQHLGAAEGHHTRIDALLYDLLSLPLDLVDRQELEAMRQQRNVLRTTIISLRDGTVEKPEALTSKAIESFASQHQQAQKARTGFQEMMQRDIDSLQETTRAAQRVLVLQTGAFILATILLIAVMAFLLSWPIRQLNKSVERLGRGDFKTPVLVSGPLDLEVAGERLDWLRKRLDDLEQEKAKFLAHVSHELKTPLASIREGASLLSDGVVGELHGKQLEVARILVNNSIVLQGLIENIINFNLARFSENARSREHISLPQLIDTVVDGQRARVLGRDITIDVAVADVMVAGDRKELMTIFENLFSNAVKFTPPGGRVGCRVSADRKTVAVIVYDSGPGIPLGEEEKIFQPFYQAEMKTRSIVKGSGLGLAIVREYVKRNGGAIRVLNPGEPGARFGITLPRAAGSSTERHEQ</sequence>
<dbReference type="Proteomes" id="UP000184139">
    <property type="component" value="Unassembled WGS sequence"/>
</dbReference>
<keyword evidence="4" id="KW-0597">Phosphoprotein</keyword>
<dbReference type="PROSITE" id="PS50109">
    <property type="entry name" value="HIS_KIN"/>
    <property type="match status" value="1"/>
</dbReference>
<evidence type="ECO:0000256" key="7">
    <source>
        <dbReference type="ARBA" id="ARBA00023012"/>
    </source>
</evidence>
<keyword evidence="13" id="KW-1185">Reference proteome</keyword>
<dbReference type="SMART" id="SM00387">
    <property type="entry name" value="HATPase_c"/>
    <property type="match status" value="1"/>
</dbReference>
<dbReference type="SMART" id="SM00388">
    <property type="entry name" value="HisKA"/>
    <property type="match status" value="1"/>
</dbReference>
<dbReference type="RefSeq" id="WP_073378204.1">
    <property type="nucleotide sequence ID" value="NZ_FQXS01000027.1"/>
</dbReference>
<dbReference type="SUPFAM" id="SSF47384">
    <property type="entry name" value="Homodimeric domain of signal transducing histidine kinase"/>
    <property type="match status" value="1"/>
</dbReference>
<dbReference type="STRING" id="1121409.SAMN02745124_03582"/>
<dbReference type="EMBL" id="FQXS01000027">
    <property type="protein sequence ID" value="SHI06346.1"/>
    <property type="molecule type" value="Genomic_DNA"/>
</dbReference>
<evidence type="ECO:0000256" key="6">
    <source>
        <dbReference type="ARBA" id="ARBA00022777"/>
    </source>
</evidence>
<dbReference type="InterPro" id="IPR050736">
    <property type="entry name" value="Sensor_HK_Regulatory"/>
</dbReference>
<dbReference type="OrthoDB" id="9770955at2"/>
<dbReference type="GO" id="GO:0016020">
    <property type="term" value="C:membrane"/>
    <property type="evidence" value="ECO:0007669"/>
    <property type="project" value="UniProtKB-SubCell"/>
</dbReference>
<feature type="domain" description="HAMP" evidence="11">
    <location>
        <begin position="204"/>
        <end position="256"/>
    </location>
</feature>
<dbReference type="InterPro" id="IPR005467">
    <property type="entry name" value="His_kinase_dom"/>
</dbReference>
<dbReference type="Pfam" id="PF00512">
    <property type="entry name" value="HisKA"/>
    <property type="match status" value="1"/>
</dbReference>
<comment type="subcellular location">
    <subcellularLocation>
        <location evidence="2">Membrane</location>
    </subcellularLocation>
</comment>
<name>A0A1M5Y310_9BACT</name>
<keyword evidence="5" id="KW-0808">Transferase</keyword>
<feature type="domain" description="Histidine kinase" evidence="10">
    <location>
        <begin position="264"/>
        <end position="481"/>
    </location>
</feature>
<reference evidence="12 13" key="1">
    <citation type="submission" date="2016-11" db="EMBL/GenBank/DDBJ databases">
        <authorList>
            <person name="Jaros S."/>
            <person name="Januszkiewicz K."/>
            <person name="Wedrychowicz H."/>
        </authorList>
    </citation>
    <scope>NUCLEOTIDE SEQUENCE [LARGE SCALE GENOMIC DNA]</scope>
    <source>
        <strain evidence="12 13">DSM 9705</strain>
    </source>
</reference>
<keyword evidence="9" id="KW-1133">Transmembrane helix</keyword>
<keyword evidence="9" id="KW-0812">Transmembrane</keyword>
<evidence type="ECO:0000256" key="4">
    <source>
        <dbReference type="ARBA" id="ARBA00022553"/>
    </source>
</evidence>
<feature type="transmembrane region" description="Helical" evidence="9">
    <location>
        <begin position="12"/>
        <end position="35"/>
    </location>
</feature>
<dbReference type="CDD" id="cd00075">
    <property type="entry name" value="HATPase"/>
    <property type="match status" value="1"/>
</dbReference>
<dbReference type="GO" id="GO:0000155">
    <property type="term" value="F:phosphorelay sensor kinase activity"/>
    <property type="evidence" value="ECO:0007669"/>
    <property type="project" value="InterPro"/>
</dbReference>
<evidence type="ECO:0000259" key="11">
    <source>
        <dbReference type="PROSITE" id="PS50885"/>
    </source>
</evidence>
<dbReference type="CDD" id="cd00082">
    <property type="entry name" value="HisKA"/>
    <property type="match status" value="1"/>
</dbReference>
<accession>A0A1M5Y310</accession>
<dbReference type="InterPro" id="IPR004358">
    <property type="entry name" value="Sig_transdc_His_kin-like_C"/>
</dbReference>
<dbReference type="AlphaFoldDB" id="A0A1M5Y310"/>
<evidence type="ECO:0000256" key="2">
    <source>
        <dbReference type="ARBA" id="ARBA00004370"/>
    </source>
</evidence>
<proteinExistence type="predicted"/>
<comment type="catalytic activity">
    <reaction evidence="1">
        <text>ATP + protein L-histidine = ADP + protein N-phospho-L-histidine.</text>
        <dbReference type="EC" id="2.7.13.3"/>
    </reaction>
</comment>
<dbReference type="InterPro" id="IPR036890">
    <property type="entry name" value="HATPase_C_sf"/>
</dbReference>